<dbReference type="InterPro" id="IPR016071">
    <property type="entry name" value="Staphylococal_nuclease_OB-fold"/>
</dbReference>
<proteinExistence type="predicted"/>
<feature type="compositionally biased region" description="Low complexity" evidence="1">
    <location>
        <begin position="342"/>
        <end position="358"/>
    </location>
</feature>
<dbReference type="Gene3D" id="2.40.50.90">
    <property type="match status" value="1"/>
</dbReference>
<accession>A0ABV8XXC5</accession>
<evidence type="ECO:0000256" key="1">
    <source>
        <dbReference type="SAM" id="MobiDB-lite"/>
    </source>
</evidence>
<keyword evidence="2" id="KW-1133">Transmembrane helix</keyword>
<feature type="region of interest" description="Disordered" evidence="1">
    <location>
        <begin position="149"/>
        <end position="170"/>
    </location>
</feature>
<gene>
    <name evidence="4" type="ORF">ACFO0K_08075</name>
</gene>
<dbReference type="RefSeq" id="WP_344228035.1">
    <property type="nucleotide sequence ID" value="NZ_BAAALH010000002.1"/>
</dbReference>
<dbReference type="EMBL" id="JBHSEN010000001">
    <property type="protein sequence ID" value="MFC4429636.1"/>
    <property type="molecule type" value="Genomic_DNA"/>
</dbReference>
<evidence type="ECO:0000256" key="2">
    <source>
        <dbReference type="SAM" id="Phobius"/>
    </source>
</evidence>
<name>A0ABV8XXC5_9MICC</name>
<reference evidence="5" key="1">
    <citation type="journal article" date="2019" name="Int. J. Syst. Evol. Microbiol.">
        <title>The Global Catalogue of Microorganisms (GCM) 10K type strain sequencing project: providing services to taxonomists for standard genome sequencing and annotation.</title>
        <authorList>
            <consortium name="The Broad Institute Genomics Platform"/>
            <consortium name="The Broad Institute Genome Sequencing Center for Infectious Disease"/>
            <person name="Wu L."/>
            <person name="Ma J."/>
        </authorList>
    </citation>
    <scope>NUCLEOTIDE SEQUENCE [LARGE SCALE GENOMIC DNA]</scope>
    <source>
        <strain evidence="5">CGMCC 1.12125</strain>
    </source>
</reference>
<dbReference type="Proteomes" id="UP001595965">
    <property type="component" value="Unassembled WGS sequence"/>
</dbReference>
<keyword evidence="5" id="KW-1185">Reference proteome</keyword>
<feature type="domain" description="TNase-like" evidence="3">
    <location>
        <begin position="40"/>
        <end position="175"/>
    </location>
</feature>
<dbReference type="SUPFAM" id="SSF50199">
    <property type="entry name" value="Staphylococcal nuclease"/>
    <property type="match status" value="1"/>
</dbReference>
<feature type="compositionally biased region" description="Basic and acidic residues" evidence="1">
    <location>
        <begin position="276"/>
        <end position="334"/>
    </location>
</feature>
<feature type="region of interest" description="Disordered" evidence="1">
    <location>
        <begin position="268"/>
        <end position="388"/>
    </location>
</feature>
<protein>
    <recommendedName>
        <fullName evidence="3">TNase-like domain-containing protein</fullName>
    </recommendedName>
</protein>
<feature type="transmembrane region" description="Helical" evidence="2">
    <location>
        <begin position="12"/>
        <end position="34"/>
    </location>
</feature>
<comment type="caution">
    <text evidence="4">The sequence shown here is derived from an EMBL/GenBank/DDBJ whole genome shotgun (WGS) entry which is preliminary data.</text>
</comment>
<dbReference type="PROSITE" id="PS50830">
    <property type="entry name" value="TNASE_3"/>
    <property type="match status" value="1"/>
</dbReference>
<dbReference type="InterPro" id="IPR035437">
    <property type="entry name" value="SNase_OB-fold_sf"/>
</dbReference>
<organism evidence="4 5">
    <name type="scientific">Citricoccus alkalitolerans</name>
    <dbReference type="NCBI Taxonomy" id="246603"/>
    <lineage>
        <taxon>Bacteria</taxon>
        <taxon>Bacillati</taxon>
        <taxon>Actinomycetota</taxon>
        <taxon>Actinomycetes</taxon>
        <taxon>Micrococcales</taxon>
        <taxon>Micrococcaceae</taxon>
        <taxon>Citricoccus</taxon>
    </lineage>
</organism>
<feature type="compositionally biased region" description="Pro residues" evidence="1">
    <location>
        <begin position="359"/>
        <end position="371"/>
    </location>
</feature>
<evidence type="ECO:0000313" key="5">
    <source>
        <dbReference type="Proteomes" id="UP001595965"/>
    </source>
</evidence>
<evidence type="ECO:0000313" key="4">
    <source>
        <dbReference type="EMBL" id="MFC4429636.1"/>
    </source>
</evidence>
<keyword evidence="2" id="KW-0472">Membrane</keyword>
<sequence length="388" mass="40690">MTEQRTARRVPVLGIIAFVLLAALLLTLAVLSAIKGVRTAESSGHVVRVEDGQTLVVNMDGTEETVTLAGVMVPRPAAEGEEPTVENCLADEAMANLATLLEPGELVQLEFPEESDGPEGTRLALVHHGGEVVNLQQAEAGFAVPLPEQPRKGFGSELGEAQSTARTEESGLYSSAAPCTLAGRIVPALAALEDLPEEHPTTSEEAETQIETISAAVEQGVAAEKAFATIDPEGTSLASLAWAADVPRLQEKLTGALSAAQADLKAMNSTRNVLQTREREELERQAEEKRQAEAKRQREAAERQAEAQREKAQREKAQRAEAERQAQAEQRQAEAEAEAEAEAASASASASATASPSPSSTPPPTPSPTPSPSSASPSSAETDAGGDD</sequence>
<feature type="compositionally biased region" description="Low complexity" evidence="1">
    <location>
        <begin position="372"/>
        <end position="382"/>
    </location>
</feature>
<evidence type="ECO:0000259" key="3">
    <source>
        <dbReference type="PROSITE" id="PS50830"/>
    </source>
</evidence>
<keyword evidence="2" id="KW-0812">Transmembrane</keyword>
<dbReference type="SMART" id="SM00318">
    <property type="entry name" value="SNc"/>
    <property type="match status" value="1"/>
</dbReference>